<evidence type="ECO:0000256" key="1">
    <source>
        <dbReference type="ARBA" id="ARBA00004651"/>
    </source>
</evidence>
<evidence type="ECO:0000256" key="7">
    <source>
        <dbReference type="ARBA" id="ARBA00023136"/>
    </source>
</evidence>
<comment type="caution">
    <text evidence="10">The sequence shown here is derived from an EMBL/GenBank/DDBJ whole genome shotgun (WGS) entry which is preliminary data.</text>
</comment>
<sequence length="556" mass="60657">MAPTVKTKTSAHLPTAPHSRSAVVLLVVLLFCAEFLFITLRFQSKALLDVQDIAAWQRSLGHIGEVAKAAVLAVLLYVFMRKGAFFAALRRMAAGLSYQRLARILPVQLLVYAVFVYLSQRVFEATLATRTMHAWVALAWLVCGCAVVTLWLLCLAPAERFKAYLLRERGYVLLILPVTLITWFISLGSQGGWGILADWTFAVSAWLLSLFSDQLIYVNADTKVLGLGDFAVSIAPQCSGYEGIGLIVAFTALYLVMHRKELKFPHTLVLFPLGAACIWFLNCVRIAVLISMGYFWSPEVAVGGFHSQAGWITFILTSVALLWIVDNSQMLRKKSLALPARPGAQAASDGLALSTLVPLVVLLAATLLTSALTSVVDYFYPLRVALVALALYKVWPQLKLPAYRPRWDAAIAAVLVAVVWAWLLGTDSPHNALFQAHLDAMPTHWALLWLALRFVGAVATVPIAEELAFRCYLLCKLSGTAVQTSGALPVRLAGVVASSVAFGALHNAWLAGTFAGLVFAWVRLRSNHIGDAILAHAGTNAILFGMAAYFGYWNLL</sequence>
<evidence type="ECO:0000256" key="4">
    <source>
        <dbReference type="ARBA" id="ARBA00022692"/>
    </source>
</evidence>
<dbReference type="GO" id="GO:0004175">
    <property type="term" value="F:endopeptidase activity"/>
    <property type="evidence" value="ECO:0007669"/>
    <property type="project" value="UniProtKB-ARBA"/>
</dbReference>
<feature type="transmembrane region" description="Helical" evidence="8">
    <location>
        <begin position="60"/>
        <end position="80"/>
    </location>
</feature>
<protein>
    <recommendedName>
        <fullName evidence="9">CAAX prenyl protease 2/Lysostaphin resistance protein A-like domain-containing protein</fullName>
    </recommendedName>
</protein>
<evidence type="ECO:0000259" key="9">
    <source>
        <dbReference type="Pfam" id="PF02517"/>
    </source>
</evidence>
<accession>A0A3E1RFG5</accession>
<gene>
    <name evidence="10" type="ORF">DIC66_04615</name>
</gene>
<dbReference type="AlphaFoldDB" id="A0A3E1RFG5"/>
<dbReference type="InterPro" id="IPR026420">
    <property type="entry name" value="Exo_VPEID"/>
</dbReference>
<keyword evidence="4 8" id="KW-0812">Transmembrane</keyword>
<feature type="transmembrane region" description="Helical" evidence="8">
    <location>
        <begin position="170"/>
        <end position="189"/>
    </location>
</feature>
<feature type="transmembrane region" description="Helical" evidence="8">
    <location>
        <begin position="132"/>
        <end position="158"/>
    </location>
</feature>
<feature type="transmembrane region" description="Helical" evidence="8">
    <location>
        <begin position="445"/>
        <end position="464"/>
    </location>
</feature>
<evidence type="ECO:0000256" key="3">
    <source>
        <dbReference type="ARBA" id="ARBA00022670"/>
    </source>
</evidence>
<feature type="transmembrane region" description="Helical" evidence="8">
    <location>
        <begin position="101"/>
        <end position="120"/>
    </location>
</feature>
<evidence type="ECO:0000256" key="2">
    <source>
        <dbReference type="ARBA" id="ARBA00022475"/>
    </source>
</evidence>
<dbReference type="Pfam" id="PF02517">
    <property type="entry name" value="Rce1-like"/>
    <property type="match status" value="1"/>
</dbReference>
<dbReference type="GO" id="GO:0005886">
    <property type="term" value="C:plasma membrane"/>
    <property type="evidence" value="ECO:0007669"/>
    <property type="project" value="UniProtKB-SubCell"/>
</dbReference>
<dbReference type="InterPro" id="IPR026392">
    <property type="entry name" value="Exo/Archaeosortase_dom"/>
</dbReference>
<dbReference type="EMBL" id="QFZK01000002">
    <property type="protein sequence ID" value="RFO98013.1"/>
    <property type="molecule type" value="Genomic_DNA"/>
</dbReference>
<dbReference type="Pfam" id="PF09721">
    <property type="entry name" value="Exosortase_EpsH"/>
    <property type="match status" value="1"/>
</dbReference>
<feature type="transmembrane region" description="Helical" evidence="8">
    <location>
        <begin position="268"/>
        <end position="296"/>
    </location>
</feature>
<keyword evidence="6 8" id="KW-1133">Transmembrane helix</keyword>
<proteinExistence type="predicted"/>
<feature type="domain" description="CAAX prenyl protease 2/Lysostaphin resistance protein A-like" evidence="9">
    <location>
        <begin position="449"/>
        <end position="542"/>
    </location>
</feature>
<comment type="subcellular location">
    <subcellularLocation>
        <location evidence="1">Cell membrane</location>
        <topology evidence="1">Multi-pass membrane protein</topology>
    </subcellularLocation>
</comment>
<name>A0A3E1RFG5_9BURK</name>
<evidence type="ECO:0000256" key="5">
    <source>
        <dbReference type="ARBA" id="ARBA00022801"/>
    </source>
</evidence>
<dbReference type="GO" id="GO:0080120">
    <property type="term" value="P:CAAX-box protein maturation"/>
    <property type="evidence" value="ECO:0007669"/>
    <property type="project" value="UniProtKB-ARBA"/>
</dbReference>
<feature type="transmembrane region" description="Helical" evidence="8">
    <location>
        <begin position="308"/>
        <end position="325"/>
    </location>
</feature>
<feature type="transmembrane region" description="Helical" evidence="8">
    <location>
        <begin position="378"/>
        <end position="395"/>
    </location>
</feature>
<evidence type="ECO:0000313" key="10">
    <source>
        <dbReference type="EMBL" id="RFO98013.1"/>
    </source>
</evidence>
<dbReference type="NCBIfam" id="TIGR04162">
    <property type="entry name" value="exo_VPEID"/>
    <property type="match status" value="1"/>
</dbReference>
<dbReference type="InterPro" id="IPR014346">
    <property type="entry name" value="Prenyl_protease-related"/>
</dbReference>
<dbReference type="GO" id="GO:0006508">
    <property type="term" value="P:proteolysis"/>
    <property type="evidence" value="ECO:0007669"/>
    <property type="project" value="UniProtKB-KW"/>
</dbReference>
<organism evidence="10 11">
    <name type="scientific">Rhodoferax lacus</name>
    <dbReference type="NCBI Taxonomy" id="2184758"/>
    <lineage>
        <taxon>Bacteria</taxon>
        <taxon>Pseudomonadati</taxon>
        <taxon>Pseudomonadota</taxon>
        <taxon>Betaproteobacteria</taxon>
        <taxon>Burkholderiales</taxon>
        <taxon>Comamonadaceae</taxon>
        <taxon>Rhodoferax</taxon>
    </lineage>
</organism>
<keyword evidence="11" id="KW-1185">Reference proteome</keyword>
<evidence type="ECO:0000256" key="8">
    <source>
        <dbReference type="SAM" id="Phobius"/>
    </source>
</evidence>
<evidence type="ECO:0000256" key="6">
    <source>
        <dbReference type="ARBA" id="ARBA00022989"/>
    </source>
</evidence>
<keyword evidence="2" id="KW-1003">Cell membrane</keyword>
<keyword evidence="5" id="KW-0378">Hydrolase</keyword>
<dbReference type="NCBIfam" id="TIGR04178">
    <property type="entry name" value="exo_archaeo"/>
    <property type="match status" value="1"/>
</dbReference>
<feature type="transmembrane region" description="Helical" evidence="8">
    <location>
        <begin position="21"/>
        <end position="40"/>
    </location>
</feature>
<keyword evidence="3" id="KW-0645">Protease</keyword>
<dbReference type="Proteomes" id="UP000260665">
    <property type="component" value="Unassembled WGS sequence"/>
</dbReference>
<feature type="transmembrane region" description="Helical" evidence="8">
    <location>
        <begin position="351"/>
        <end position="372"/>
    </location>
</feature>
<keyword evidence="7 8" id="KW-0472">Membrane</keyword>
<dbReference type="InterPro" id="IPR003675">
    <property type="entry name" value="Rce1/LyrA-like_dom"/>
</dbReference>
<feature type="transmembrane region" description="Helical" evidence="8">
    <location>
        <begin position="496"/>
        <end position="521"/>
    </location>
</feature>
<feature type="transmembrane region" description="Helical" evidence="8">
    <location>
        <begin position="234"/>
        <end position="256"/>
    </location>
</feature>
<feature type="transmembrane region" description="Helical" evidence="8">
    <location>
        <begin position="533"/>
        <end position="553"/>
    </location>
</feature>
<dbReference type="InterPro" id="IPR019127">
    <property type="entry name" value="Exosortase"/>
</dbReference>
<reference evidence="10 11" key="1">
    <citation type="submission" date="2018-05" db="EMBL/GenBank/DDBJ databases">
        <title>Rhodoferax soyangensis sp.nov., isolated from an oligotrophic freshwater lake.</title>
        <authorList>
            <person name="Park M."/>
        </authorList>
    </citation>
    <scope>NUCLEOTIDE SEQUENCE [LARGE SCALE GENOMIC DNA]</scope>
    <source>
        <strain evidence="10 11">IMCC26218</strain>
    </source>
</reference>
<dbReference type="NCBIfam" id="TIGR03008">
    <property type="entry name" value="pepcterm_CAAX"/>
    <property type="match status" value="1"/>
</dbReference>
<feature type="transmembrane region" description="Helical" evidence="8">
    <location>
        <begin position="407"/>
        <end position="425"/>
    </location>
</feature>
<evidence type="ECO:0000313" key="11">
    <source>
        <dbReference type="Proteomes" id="UP000260665"/>
    </source>
</evidence>